<dbReference type="GO" id="GO:0005737">
    <property type="term" value="C:cytoplasm"/>
    <property type="evidence" value="ECO:0007669"/>
    <property type="project" value="TreeGrafter"/>
</dbReference>
<evidence type="ECO:0000313" key="8">
    <source>
        <dbReference type="EMBL" id="PIK35729.1"/>
    </source>
</evidence>
<dbReference type="InterPro" id="IPR015421">
    <property type="entry name" value="PyrdxlP-dep_Trfase_major"/>
</dbReference>
<dbReference type="SUPFAM" id="SSF53383">
    <property type="entry name" value="PLP-dependent transferases"/>
    <property type="match status" value="1"/>
</dbReference>
<evidence type="ECO:0000256" key="1">
    <source>
        <dbReference type="ARBA" id="ARBA00001933"/>
    </source>
</evidence>
<dbReference type="OrthoDB" id="392571at2759"/>
<comment type="cofactor">
    <cofactor evidence="1 6 7">
        <name>pyridoxal 5'-phosphate</name>
        <dbReference type="ChEBI" id="CHEBI:597326"/>
    </cofactor>
</comment>
<evidence type="ECO:0000256" key="4">
    <source>
        <dbReference type="ARBA" id="ARBA00022898"/>
    </source>
</evidence>
<evidence type="ECO:0000256" key="6">
    <source>
        <dbReference type="PIRSR" id="PIRSR602129-50"/>
    </source>
</evidence>
<organism evidence="8 9">
    <name type="scientific">Stichopus japonicus</name>
    <name type="common">Sea cucumber</name>
    <dbReference type="NCBI Taxonomy" id="307972"/>
    <lineage>
        <taxon>Eukaryota</taxon>
        <taxon>Metazoa</taxon>
        <taxon>Echinodermata</taxon>
        <taxon>Eleutherozoa</taxon>
        <taxon>Echinozoa</taxon>
        <taxon>Holothuroidea</taxon>
        <taxon>Aspidochirotacea</taxon>
        <taxon>Aspidochirotida</taxon>
        <taxon>Stichopodidae</taxon>
        <taxon>Apostichopus</taxon>
    </lineage>
</organism>
<evidence type="ECO:0000313" key="9">
    <source>
        <dbReference type="Proteomes" id="UP000230750"/>
    </source>
</evidence>
<evidence type="ECO:0000256" key="5">
    <source>
        <dbReference type="ARBA" id="ARBA00023239"/>
    </source>
</evidence>
<keyword evidence="4 6" id="KW-0663">Pyridoxal phosphate</keyword>
<dbReference type="Pfam" id="PF00282">
    <property type="entry name" value="Pyridoxal_deC"/>
    <property type="match status" value="1"/>
</dbReference>
<keyword evidence="5 7" id="KW-0456">Lyase</keyword>
<dbReference type="PANTHER" id="PTHR45677">
    <property type="entry name" value="GLUTAMATE DECARBOXYLASE-RELATED"/>
    <property type="match status" value="1"/>
</dbReference>
<dbReference type="GO" id="GO:0016831">
    <property type="term" value="F:carboxy-lyase activity"/>
    <property type="evidence" value="ECO:0007669"/>
    <property type="project" value="UniProtKB-KW"/>
</dbReference>
<evidence type="ECO:0000256" key="3">
    <source>
        <dbReference type="ARBA" id="ARBA00022793"/>
    </source>
</evidence>
<gene>
    <name evidence="8" type="ORF">BSL78_27441</name>
</gene>
<dbReference type="AlphaFoldDB" id="A0A2G8JJ44"/>
<proteinExistence type="inferred from homology"/>
<accession>A0A2G8JJ44</accession>
<feature type="modified residue" description="N6-(pyridoxal phosphate)lysine" evidence="6">
    <location>
        <position position="220"/>
    </location>
</feature>
<comment type="caution">
    <text evidence="8">The sequence shown here is derived from an EMBL/GenBank/DDBJ whole genome shotgun (WGS) entry which is preliminary data.</text>
</comment>
<name>A0A2G8JJ44_STIJA</name>
<dbReference type="InterPro" id="IPR015424">
    <property type="entry name" value="PyrdxlP-dep_Trfase"/>
</dbReference>
<keyword evidence="3" id="KW-0210">Decarboxylase</keyword>
<feature type="non-terminal residue" evidence="8">
    <location>
        <position position="1"/>
    </location>
</feature>
<comment type="similarity">
    <text evidence="2 7">Belongs to the group II decarboxylase family.</text>
</comment>
<dbReference type="Gene3D" id="3.40.640.10">
    <property type="entry name" value="Type I PLP-dependent aspartate aminotransferase-like (Major domain)"/>
    <property type="match status" value="1"/>
</dbReference>
<sequence length="410" mass="46247">HPFFNNQLWQGVDAVGLAGLYLAHSLKTSIYTYEVAPVFLLVENAVLQKIQDLCGFTEGDGIFCPGGSMSNMYAINLARYQINPEVKTRGVRGYQQSIIFASDVSHYSAIKGASFMGIGSDNIEKVKSDDRGRMIPDELEKAIVSTKAKGDSPLIVIATSGTTVQGAYDPLDKIADVCEKHGVWLHVDGAWGGSVLLSRQHKYKMKGVHRADSFSWCLHKMMGVPIQCSVLVLNKKGDLLKRCHGVSASYLFQSDKFYGAGYDTGDKSLQCSRLADAFKAWFMWKAKGDLLLEREIDHKFDLAKQCADMLRNREGFRLLWEPECTNVCFWYIPPSLRNLPDGPELFDKLHKFAPLLKQEMMTSGVLMMAYQPVKDKVNFWQMIFSNSEFTHQHLVKMIDLFERLAQEIEI</sequence>
<keyword evidence="9" id="KW-1185">Reference proteome</keyword>
<dbReference type="GO" id="GO:0030170">
    <property type="term" value="F:pyridoxal phosphate binding"/>
    <property type="evidence" value="ECO:0007669"/>
    <property type="project" value="InterPro"/>
</dbReference>
<dbReference type="Proteomes" id="UP000230750">
    <property type="component" value="Unassembled WGS sequence"/>
</dbReference>
<dbReference type="InterPro" id="IPR002129">
    <property type="entry name" value="PyrdxlP-dep_de-COase"/>
</dbReference>
<reference evidence="8 9" key="1">
    <citation type="journal article" date="2017" name="PLoS Biol.">
        <title>The sea cucumber genome provides insights into morphological evolution and visceral regeneration.</title>
        <authorList>
            <person name="Zhang X."/>
            <person name="Sun L."/>
            <person name="Yuan J."/>
            <person name="Sun Y."/>
            <person name="Gao Y."/>
            <person name="Zhang L."/>
            <person name="Li S."/>
            <person name="Dai H."/>
            <person name="Hamel J.F."/>
            <person name="Liu C."/>
            <person name="Yu Y."/>
            <person name="Liu S."/>
            <person name="Lin W."/>
            <person name="Guo K."/>
            <person name="Jin S."/>
            <person name="Xu P."/>
            <person name="Storey K.B."/>
            <person name="Huan P."/>
            <person name="Zhang T."/>
            <person name="Zhou Y."/>
            <person name="Zhang J."/>
            <person name="Lin C."/>
            <person name="Li X."/>
            <person name="Xing L."/>
            <person name="Huo D."/>
            <person name="Sun M."/>
            <person name="Wang L."/>
            <person name="Mercier A."/>
            <person name="Li F."/>
            <person name="Yang H."/>
            <person name="Xiang J."/>
        </authorList>
    </citation>
    <scope>NUCLEOTIDE SEQUENCE [LARGE SCALE GENOMIC DNA]</scope>
    <source>
        <strain evidence="8">Shaxun</strain>
        <tissue evidence="8">Muscle</tissue>
    </source>
</reference>
<dbReference type="EMBL" id="MRZV01001826">
    <property type="protein sequence ID" value="PIK35729.1"/>
    <property type="molecule type" value="Genomic_DNA"/>
</dbReference>
<dbReference type="STRING" id="307972.A0A2G8JJ44"/>
<evidence type="ECO:0000256" key="7">
    <source>
        <dbReference type="RuleBase" id="RU000382"/>
    </source>
</evidence>
<protein>
    <submittedName>
        <fullName evidence="8">Putative glutamate decarboxylase-like protein 1</fullName>
    </submittedName>
</protein>
<dbReference type="PANTHER" id="PTHR45677:SF8">
    <property type="entry name" value="CYSTEINE SULFINIC ACID DECARBOXYLASE"/>
    <property type="match status" value="1"/>
</dbReference>
<dbReference type="Gene3D" id="3.90.1150.170">
    <property type="match status" value="1"/>
</dbReference>
<evidence type="ECO:0000256" key="2">
    <source>
        <dbReference type="ARBA" id="ARBA00009533"/>
    </source>
</evidence>
<dbReference type="GO" id="GO:0019752">
    <property type="term" value="P:carboxylic acid metabolic process"/>
    <property type="evidence" value="ECO:0007669"/>
    <property type="project" value="InterPro"/>
</dbReference>